<dbReference type="InterPro" id="IPR004338">
    <property type="entry name" value="NqrB/RnfD"/>
</dbReference>
<keyword evidence="5 9" id="KW-0812">Transmembrane</keyword>
<accession>A0ABN0NZV9</accession>
<feature type="transmembrane region" description="Helical" evidence="9">
    <location>
        <begin position="34"/>
        <end position="53"/>
    </location>
</feature>
<dbReference type="Proteomes" id="UP000016649">
    <property type="component" value="Unassembled WGS sequence"/>
</dbReference>
<evidence type="ECO:0000313" key="11">
    <source>
        <dbReference type="Proteomes" id="UP000016649"/>
    </source>
</evidence>
<keyword evidence="8 9" id="KW-0472">Membrane</keyword>
<keyword evidence="1" id="KW-0813">Transport</keyword>
<keyword evidence="3" id="KW-0285">Flavoprotein</keyword>
<keyword evidence="4" id="KW-0288">FMN</keyword>
<comment type="caution">
    <text evidence="10">The sequence shown here is derived from an EMBL/GenBank/DDBJ whole genome shotgun (WGS) entry which is preliminary data.</text>
</comment>
<keyword evidence="6" id="KW-1278">Translocase</keyword>
<feature type="transmembrane region" description="Helical" evidence="9">
    <location>
        <begin position="143"/>
        <end position="162"/>
    </location>
</feature>
<feature type="transmembrane region" description="Helical" evidence="9">
    <location>
        <begin position="205"/>
        <end position="234"/>
    </location>
</feature>
<sequence length="274" mass="29687">MFLPAGYPYFIAFAAILCILFFQKLIFGTNAQPWANITVVAVIIMYFLYPSAFPPILLAQEYFADIGASGRLFSENIVTLRSFDKYVTEFLNGSIFSGLGVSVPEGYVTLFWDSQSLIPAFRFNMLTLIASLVLTAYRAADSLVSYLFILVYAVAVRLFALYPYGGTVGSGDILLAFFTGGTLFSAFFILGRFGTAPLSIGGKCVYAVSGGIIMFLICGMGSPAISSVFVLLFLNILSPVIRYCEDVLYRLRLRALLCAAGIKGGSDKGETGNG</sequence>
<gene>
    <name evidence="10" type="ORF">HMPREF9193_00725</name>
</gene>
<evidence type="ECO:0000256" key="7">
    <source>
        <dbReference type="ARBA" id="ARBA00022989"/>
    </source>
</evidence>
<evidence type="ECO:0000256" key="5">
    <source>
        <dbReference type="ARBA" id="ARBA00022692"/>
    </source>
</evidence>
<evidence type="ECO:0000313" key="10">
    <source>
        <dbReference type="EMBL" id="ERJ93636.1"/>
    </source>
</evidence>
<feature type="transmembrane region" description="Helical" evidence="9">
    <location>
        <begin position="6"/>
        <end position="22"/>
    </location>
</feature>
<keyword evidence="11" id="KW-1185">Reference proteome</keyword>
<evidence type="ECO:0000256" key="1">
    <source>
        <dbReference type="ARBA" id="ARBA00022448"/>
    </source>
</evidence>
<evidence type="ECO:0000256" key="9">
    <source>
        <dbReference type="SAM" id="Phobius"/>
    </source>
</evidence>
<keyword evidence="2" id="KW-0597">Phosphoprotein</keyword>
<evidence type="ECO:0000256" key="2">
    <source>
        <dbReference type="ARBA" id="ARBA00022553"/>
    </source>
</evidence>
<dbReference type="EMBL" id="AWVH01000023">
    <property type="protein sequence ID" value="ERJ93636.1"/>
    <property type="molecule type" value="Genomic_DNA"/>
</dbReference>
<evidence type="ECO:0000256" key="4">
    <source>
        <dbReference type="ARBA" id="ARBA00022643"/>
    </source>
</evidence>
<keyword evidence="7 9" id="KW-1133">Transmembrane helix</keyword>
<reference evidence="10 11" key="1">
    <citation type="submission" date="2013-08" db="EMBL/GenBank/DDBJ databases">
        <authorList>
            <person name="Weinstock G."/>
            <person name="Sodergren E."/>
            <person name="Wylie T."/>
            <person name="Fulton L."/>
            <person name="Fulton R."/>
            <person name="Fronick C."/>
            <person name="O'Laughlin M."/>
            <person name="Godfrey J."/>
            <person name="Miner T."/>
            <person name="Herter B."/>
            <person name="Appelbaum E."/>
            <person name="Cordes M."/>
            <person name="Lek S."/>
            <person name="Wollam A."/>
            <person name="Pepin K.H."/>
            <person name="Palsikar V.B."/>
            <person name="Mitreva M."/>
            <person name="Wilson R.K."/>
        </authorList>
    </citation>
    <scope>NUCLEOTIDE SEQUENCE [LARGE SCALE GENOMIC DNA]</scope>
    <source>
        <strain evidence="10 11">ATCC 700332</strain>
    </source>
</reference>
<organism evidence="10 11">
    <name type="scientific">Treponema lecithinolyticum ATCC 700332</name>
    <dbReference type="NCBI Taxonomy" id="1321815"/>
    <lineage>
        <taxon>Bacteria</taxon>
        <taxon>Pseudomonadati</taxon>
        <taxon>Spirochaetota</taxon>
        <taxon>Spirochaetia</taxon>
        <taxon>Spirochaetales</taxon>
        <taxon>Treponemataceae</taxon>
        <taxon>Treponema</taxon>
    </lineage>
</organism>
<dbReference type="Pfam" id="PF03116">
    <property type="entry name" value="NQR2_RnfD_RnfE"/>
    <property type="match status" value="1"/>
</dbReference>
<proteinExistence type="predicted"/>
<protein>
    <submittedName>
        <fullName evidence="10">Uncharacterized protein</fullName>
    </submittedName>
</protein>
<name>A0ABN0NZV9_TRELE</name>
<evidence type="ECO:0000256" key="8">
    <source>
        <dbReference type="ARBA" id="ARBA00023136"/>
    </source>
</evidence>
<evidence type="ECO:0000256" key="3">
    <source>
        <dbReference type="ARBA" id="ARBA00022630"/>
    </source>
</evidence>
<evidence type="ECO:0000256" key="6">
    <source>
        <dbReference type="ARBA" id="ARBA00022967"/>
    </source>
</evidence>
<feature type="transmembrane region" description="Helical" evidence="9">
    <location>
        <begin position="174"/>
        <end position="193"/>
    </location>
</feature>